<dbReference type="SUPFAM" id="SSF53756">
    <property type="entry name" value="UDP-Glycosyltransferase/glycogen phosphorylase"/>
    <property type="match status" value="1"/>
</dbReference>
<dbReference type="PANTHER" id="PTHR45947">
    <property type="entry name" value="SULFOQUINOVOSYL TRANSFERASE SQD2"/>
    <property type="match status" value="1"/>
</dbReference>
<dbReference type="InterPro" id="IPR050194">
    <property type="entry name" value="Glycosyltransferase_grp1"/>
</dbReference>
<evidence type="ECO:0000259" key="1">
    <source>
        <dbReference type="Pfam" id="PF00535"/>
    </source>
</evidence>
<dbReference type="CDD" id="cd03801">
    <property type="entry name" value="GT4_PimA-like"/>
    <property type="match status" value="1"/>
</dbReference>
<dbReference type="Proteomes" id="UP001339167">
    <property type="component" value="Unassembled WGS sequence"/>
</dbReference>
<proteinExistence type="predicted"/>
<keyword evidence="2" id="KW-0328">Glycosyltransferase</keyword>
<dbReference type="InterPro" id="IPR001173">
    <property type="entry name" value="Glyco_trans_2-like"/>
</dbReference>
<accession>A0ABU7JH45</accession>
<dbReference type="PANTHER" id="PTHR45947:SF3">
    <property type="entry name" value="SULFOQUINOVOSYL TRANSFERASE SQD2"/>
    <property type="match status" value="1"/>
</dbReference>
<protein>
    <submittedName>
        <fullName evidence="2">Glycosyltransferase</fullName>
        <ecNumber evidence="2">2.4.-.-</ecNumber>
    </submittedName>
</protein>
<evidence type="ECO:0000313" key="3">
    <source>
        <dbReference type="Proteomes" id="UP001339167"/>
    </source>
</evidence>
<dbReference type="Pfam" id="PF00535">
    <property type="entry name" value="Glycos_transf_2"/>
    <property type="match status" value="1"/>
</dbReference>
<name>A0ABU7JH45_9GAMM</name>
<organism evidence="2 3">
    <name type="scientific">Alkalimonas mucilaginosa</name>
    <dbReference type="NCBI Taxonomy" id="3057676"/>
    <lineage>
        <taxon>Bacteria</taxon>
        <taxon>Pseudomonadati</taxon>
        <taxon>Pseudomonadota</taxon>
        <taxon>Gammaproteobacteria</taxon>
        <taxon>Alkalimonas</taxon>
    </lineage>
</organism>
<gene>
    <name evidence="2" type="ORF">QWF21_10580</name>
</gene>
<dbReference type="InterPro" id="IPR029044">
    <property type="entry name" value="Nucleotide-diphossugar_trans"/>
</dbReference>
<dbReference type="EMBL" id="JAUGZK010000007">
    <property type="protein sequence ID" value="MEE2024693.1"/>
    <property type="molecule type" value="Genomic_DNA"/>
</dbReference>
<dbReference type="RefSeq" id="WP_330088021.1">
    <property type="nucleotide sequence ID" value="NZ_JAUGZK010000007.1"/>
</dbReference>
<dbReference type="Gene3D" id="3.90.550.10">
    <property type="entry name" value="Spore Coat Polysaccharide Biosynthesis Protein SpsA, Chain A"/>
    <property type="match status" value="1"/>
</dbReference>
<evidence type="ECO:0000313" key="2">
    <source>
        <dbReference type="EMBL" id="MEE2024693.1"/>
    </source>
</evidence>
<sequence>MVESIAANSFADDAGPVRIAVLMACYNRKETTLRCLQRLFSQQLVNSELQLYLVDDNSPDGTAAAVRTEFPQAHVIEGTGGLYWNGGMRLAWQQALTGSHHFYLWLNDDVLLQPDAITRLLHCYQQQKTPALVGAVLGAMICPASGEVTYGGRRSRYGWLPLQMGPLLAVSEAVQYLDGMNGNCCLIPHPVAAKMGILSSRYTHAMGDYDYGFRLQKAGYQLLQAPGAFGQCAANGVAGGVRDGRLPLVVRKAMLQRPTAWPPLPEWQLFVRRHGGPLWPLLWLKAALRGVFPGLWLRSIAVPARELDERPRVVIVQQVLKQYRLPLFNQLQAELAQRGIALQLLFSKADGVEAAKADQCQQALPSYCCEVPLRRLGPLTWQSCPSYHPQQLVILEQANRHLLNYWLLLQRRLGRLPRLAWWGHGYHHQKQQPDLKDKIKRALLTKTDWFFAYTGPVAEYAAGQGMPKARISVLNNSLDTSELASQVRLLRKERQAGPAGASDSRLVLLFCGALYPEKRIDLLLATADLLQQRGQLQRLIVLGDGPSAPLLQPAPAWLDYRGACFGADKARAYAEADFVLHPGLVGLAILDAFAAGVPFVCASQPNHSPEICYLEPGVNGVMTAATPEALADAIVELWQQPKRYQQLVQQAQHSAERYSLPAMVTAFSDGIQACLLGDLA</sequence>
<comment type="caution">
    <text evidence="2">The sequence shown here is derived from an EMBL/GenBank/DDBJ whole genome shotgun (WGS) entry which is preliminary data.</text>
</comment>
<dbReference type="GO" id="GO:0016757">
    <property type="term" value="F:glycosyltransferase activity"/>
    <property type="evidence" value="ECO:0007669"/>
    <property type="project" value="UniProtKB-KW"/>
</dbReference>
<feature type="domain" description="Glycosyltransferase 2-like" evidence="1">
    <location>
        <begin position="21"/>
        <end position="129"/>
    </location>
</feature>
<dbReference type="EC" id="2.4.-.-" evidence="2"/>
<dbReference type="SUPFAM" id="SSF53448">
    <property type="entry name" value="Nucleotide-diphospho-sugar transferases"/>
    <property type="match status" value="1"/>
</dbReference>
<dbReference type="Gene3D" id="3.40.50.2000">
    <property type="entry name" value="Glycogen Phosphorylase B"/>
    <property type="match status" value="2"/>
</dbReference>
<dbReference type="Pfam" id="PF13692">
    <property type="entry name" value="Glyco_trans_1_4"/>
    <property type="match status" value="1"/>
</dbReference>
<keyword evidence="3" id="KW-1185">Reference proteome</keyword>
<reference evidence="2 3" key="1">
    <citation type="submission" date="2023-06" db="EMBL/GenBank/DDBJ databases">
        <title>Alkalimonas sp., MEB004 an alkaliphilic bacterium isolated from Lonar Lake, India.</title>
        <authorList>
            <person name="Joshi A."/>
            <person name="Thite S."/>
        </authorList>
    </citation>
    <scope>NUCLEOTIDE SEQUENCE [LARGE SCALE GENOMIC DNA]</scope>
    <source>
        <strain evidence="2 3">MEB004</strain>
    </source>
</reference>
<keyword evidence="2" id="KW-0808">Transferase</keyword>